<dbReference type="EMBL" id="RBUA01000490">
    <property type="protein sequence ID" value="RMU60010.1"/>
    <property type="molecule type" value="Genomic_DNA"/>
</dbReference>
<gene>
    <name evidence="1" type="ORF">ALP29_200506</name>
</gene>
<sequence length="106" mass="12114">MRTDFTADQRALFGTLYVTIDLAVGEVIDHAARRAHEEYACHEDEQRVQRRRALACDPDRPQGWPQQQINADRLVDTCQLDKIPGAWAQAIEGFEQGQVHQAWSLL</sequence>
<protein>
    <submittedName>
        <fullName evidence="1">Uncharacterized protein</fullName>
    </submittedName>
</protein>
<comment type="caution">
    <text evidence="1">The sequence shown here is derived from an EMBL/GenBank/DDBJ whole genome shotgun (WGS) entry which is preliminary data.</text>
</comment>
<name>A0A3M5VP59_PSESX</name>
<evidence type="ECO:0000313" key="1">
    <source>
        <dbReference type="EMBL" id="RMU60010.1"/>
    </source>
</evidence>
<evidence type="ECO:0000313" key="2">
    <source>
        <dbReference type="Proteomes" id="UP000280395"/>
    </source>
</evidence>
<proteinExistence type="predicted"/>
<dbReference type="AlphaFoldDB" id="A0A3M5VP59"/>
<accession>A0A3M5VP59</accession>
<organism evidence="1 2">
    <name type="scientific">Pseudomonas syringae pv. avii</name>
    <dbReference type="NCBI Taxonomy" id="663959"/>
    <lineage>
        <taxon>Bacteria</taxon>
        <taxon>Pseudomonadati</taxon>
        <taxon>Pseudomonadota</taxon>
        <taxon>Gammaproteobacteria</taxon>
        <taxon>Pseudomonadales</taxon>
        <taxon>Pseudomonadaceae</taxon>
        <taxon>Pseudomonas</taxon>
        <taxon>Pseudomonas syringae</taxon>
    </lineage>
</organism>
<reference evidence="1 2" key="1">
    <citation type="submission" date="2018-08" db="EMBL/GenBank/DDBJ databases">
        <title>Recombination of ecologically and evolutionarily significant loci maintains genetic cohesion in the Pseudomonas syringae species complex.</title>
        <authorList>
            <person name="Dillon M."/>
            <person name="Thakur S."/>
            <person name="Almeida R.N.D."/>
            <person name="Weir B.S."/>
            <person name="Guttman D.S."/>
        </authorList>
    </citation>
    <scope>NUCLEOTIDE SEQUENCE [LARGE SCALE GENOMIC DNA]</scope>
    <source>
        <strain evidence="1 2">ICMP 14479</strain>
    </source>
</reference>
<dbReference type="Proteomes" id="UP000280395">
    <property type="component" value="Unassembled WGS sequence"/>
</dbReference>